<sequence>MNKKFLSIFISIVFFIMLAACGQNSDSPEKDENKAEAGEEETAAPEENATQTIEYLGEEYTVPANVERIVITGAMEAMEDAVLLEVNPVGAVTVAGEFPEVYSSAMGNAESIGEKQEPNFEKILELQPDVILGTTKFPEEVIEKLEKIAPTILVSHISSDGEANLQLMAALAGKEEQADQILTEYQENVEAAKSTLTEQLADEKAAAVRIRGGEMFVYPEDVFFNTVLYGELGLEVPEEVQKAEAQEAISVEQLADMNPDYLFLQIPEGADGESSQIYEDIQANPILQNVEAFKNDHVYVNVVDPLLEGGPIYSRVLFLEQLRNKIEE</sequence>
<feature type="region of interest" description="Disordered" evidence="6">
    <location>
        <begin position="24"/>
        <end position="48"/>
    </location>
</feature>
<dbReference type="PROSITE" id="PS50983">
    <property type="entry name" value="FE_B12_PBP"/>
    <property type="match status" value="1"/>
</dbReference>
<dbReference type="Pfam" id="PF01497">
    <property type="entry name" value="Peripla_BP_2"/>
    <property type="match status" value="1"/>
</dbReference>
<feature type="chain" id="PRO_5038751583" evidence="7">
    <location>
        <begin position="20"/>
        <end position="328"/>
    </location>
</feature>
<dbReference type="EMBL" id="BJYM01000005">
    <property type="protein sequence ID" value="GEN86816.1"/>
    <property type="molecule type" value="Genomic_DNA"/>
</dbReference>
<evidence type="ECO:0000259" key="8">
    <source>
        <dbReference type="PROSITE" id="PS50983"/>
    </source>
</evidence>
<feature type="coiled-coil region" evidence="5">
    <location>
        <begin position="175"/>
        <end position="202"/>
    </location>
</feature>
<evidence type="ECO:0000256" key="2">
    <source>
        <dbReference type="ARBA" id="ARBA00008814"/>
    </source>
</evidence>
<reference evidence="9 10" key="1">
    <citation type="submission" date="2019-07" db="EMBL/GenBank/DDBJ databases">
        <title>Whole genome shotgun sequence of Oceanobacillus sojae NBRC 105379.</title>
        <authorList>
            <person name="Hosoyama A."/>
            <person name="Uohara A."/>
            <person name="Ohji S."/>
            <person name="Ichikawa N."/>
        </authorList>
    </citation>
    <scope>NUCLEOTIDE SEQUENCE [LARGE SCALE GENOMIC DNA]</scope>
    <source>
        <strain evidence="9 10">NBRC 105379</strain>
    </source>
</reference>
<dbReference type="SUPFAM" id="SSF53807">
    <property type="entry name" value="Helical backbone' metal receptor"/>
    <property type="match status" value="1"/>
</dbReference>
<keyword evidence="10" id="KW-1185">Reference proteome</keyword>
<dbReference type="STRING" id="582851.GCA_900162665_03274"/>
<dbReference type="InterPro" id="IPR002491">
    <property type="entry name" value="ABC_transptr_periplasmic_BD"/>
</dbReference>
<evidence type="ECO:0000256" key="7">
    <source>
        <dbReference type="SAM" id="SignalP"/>
    </source>
</evidence>
<dbReference type="RefSeq" id="WP_147209842.1">
    <property type="nucleotide sequence ID" value="NZ_BJYM01000005.1"/>
</dbReference>
<protein>
    <submittedName>
        <fullName evidence="9">Iron-uptake system-binding protein</fullName>
    </submittedName>
</protein>
<feature type="signal peptide" evidence="7">
    <location>
        <begin position="1"/>
        <end position="19"/>
    </location>
</feature>
<dbReference type="InterPro" id="IPR051313">
    <property type="entry name" value="Bact_iron-sidero_bind"/>
</dbReference>
<gene>
    <name evidence="9" type="primary">feuA</name>
    <name evidence="9" type="ORF">OSO01_15550</name>
</gene>
<dbReference type="AlphaFoldDB" id="A0A511ZH95"/>
<organism evidence="9 10">
    <name type="scientific">Oceanobacillus sojae</name>
    <dbReference type="NCBI Taxonomy" id="582851"/>
    <lineage>
        <taxon>Bacteria</taxon>
        <taxon>Bacillati</taxon>
        <taxon>Bacillota</taxon>
        <taxon>Bacilli</taxon>
        <taxon>Bacillales</taxon>
        <taxon>Bacillaceae</taxon>
        <taxon>Oceanobacillus</taxon>
    </lineage>
</organism>
<evidence type="ECO:0000256" key="6">
    <source>
        <dbReference type="SAM" id="MobiDB-lite"/>
    </source>
</evidence>
<dbReference type="PANTHER" id="PTHR30532:SF10">
    <property type="entry name" value="IRON-UPTAKE SYSTEM-BINDING PROTEIN"/>
    <property type="match status" value="1"/>
</dbReference>
<dbReference type="PROSITE" id="PS51257">
    <property type="entry name" value="PROKAR_LIPOPROTEIN"/>
    <property type="match status" value="1"/>
</dbReference>
<evidence type="ECO:0000313" key="10">
    <source>
        <dbReference type="Proteomes" id="UP000321558"/>
    </source>
</evidence>
<dbReference type="Gene3D" id="3.40.50.1980">
    <property type="entry name" value="Nitrogenase molybdenum iron protein domain"/>
    <property type="match status" value="2"/>
</dbReference>
<dbReference type="GO" id="GO:0005886">
    <property type="term" value="C:plasma membrane"/>
    <property type="evidence" value="ECO:0007669"/>
    <property type="project" value="UniProtKB-SubCell"/>
</dbReference>
<dbReference type="Proteomes" id="UP000321558">
    <property type="component" value="Unassembled WGS sequence"/>
</dbReference>
<evidence type="ECO:0000313" key="9">
    <source>
        <dbReference type="EMBL" id="GEN86816.1"/>
    </source>
</evidence>
<feature type="compositionally biased region" description="Basic and acidic residues" evidence="6">
    <location>
        <begin position="27"/>
        <end position="37"/>
    </location>
</feature>
<dbReference type="GO" id="GO:0030288">
    <property type="term" value="C:outer membrane-bounded periplasmic space"/>
    <property type="evidence" value="ECO:0007669"/>
    <property type="project" value="TreeGrafter"/>
</dbReference>
<feature type="domain" description="Fe/B12 periplasmic-binding" evidence="8">
    <location>
        <begin position="69"/>
        <end position="328"/>
    </location>
</feature>
<dbReference type="GO" id="GO:1901678">
    <property type="term" value="P:iron coordination entity transport"/>
    <property type="evidence" value="ECO:0007669"/>
    <property type="project" value="UniProtKB-ARBA"/>
</dbReference>
<dbReference type="OrthoDB" id="26763at2"/>
<dbReference type="PANTHER" id="PTHR30532">
    <property type="entry name" value="IRON III DICITRATE-BINDING PERIPLASMIC PROTEIN"/>
    <property type="match status" value="1"/>
</dbReference>
<keyword evidence="4 7" id="KW-0732">Signal</keyword>
<accession>A0A511ZH95</accession>
<keyword evidence="5" id="KW-0175">Coiled coil</keyword>
<name>A0A511ZH95_9BACI</name>
<proteinExistence type="inferred from homology"/>
<comment type="subcellular location">
    <subcellularLocation>
        <location evidence="1">Cell membrane</location>
        <topology evidence="1">Lipid-anchor</topology>
    </subcellularLocation>
</comment>
<evidence type="ECO:0000256" key="1">
    <source>
        <dbReference type="ARBA" id="ARBA00004193"/>
    </source>
</evidence>
<evidence type="ECO:0000256" key="4">
    <source>
        <dbReference type="ARBA" id="ARBA00022729"/>
    </source>
</evidence>
<evidence type="ECO:0000256" key="3">
    <source>
        <dbReference type="ARBA" id="ARBA00022448"/>
    </source>
</evidence>
<comment type="similarity">
    <text evidence="2">Belongs to the bacterial solute-binding protein 8 family.</text>
</comment>
<keyword evidence="3" id="KW-0813">Transport</keyword>
<comment type="caution">
    <text evidence="9">The sequence shown here is derived from an EMBL/GenBank/DDBJ whole genome shotgun (WGS) entry which is preliminary data.</text>
</comment>
<evidence type="ECO:0000256" key="5">
    <source>
        <dbReference type="SAM" id="Coils"/>
    </source>
</evidence>